<dbReference type="KEGG" id="maqe:RJ40_04070"/>
<evidence type="ECO:0008006" key="3">
    <source>
        <dbReference type="Google" id="ProtNLM"/>
    </source>
</evidence>
<keyword evidence="2" id="KW-1185">Reference proteome</keyword>
<accession>A0A8A3S388</accession>
<name>A0A8A3S388_9EURY</name>
<reference evidence="1" key="1">
    <citation type="journal article" date="2001" name="Int. J. Syst. Evol. Microbiol.">
        <title>Methanofollis aquaemaris sp. nov., a methanogen isolated from an aquaculture fish pond.</title>
        <authorList>
            <person name="Lai M.C."/>
            <person name="Chen S.C."/>
        </authorList>
    </citation>
    <scope>NUCLEOTIDE SEQUENCE</scope>
    <source>
        <strain evidence="1">N2F9704</strain>
    </source>
</reference>
<dbReference type="AlphaFoldDB" id="A0A8A3S388"/>
<dbReference type="RefSeq" id="WP_265582092.1">
    <property type="nucleotide sequence ID" value="NZ_CP036172.1"/>
</dbReference>
<dbReference type="EMBL" id="CP036172">
    <property type="protein sequence ID" value="QSZ66727.1"/>
    <property type="molecule type" value="Genomic_DNA"/>
</dbReference>
<protein>
    <recommendedName>
        <fullName evidence="3">P/Homo B domain-containing protein</fullName>
    </recommendedName>
</protein>
<dbReference type="Proteomes" id="UP001042704">
    <property type="component" value="Chromosome"/>
</dbReference>
<proteinExistence type="predicted"/>
<dbReference type="GeneID" id="76423510"/>
<evidence type="ECO:0000313" key="2">
    <source>
        <dbReference type="Proteomes" id="UP001042704"/>
    </source>
</evidence>
<reference evidence="1" key="2">
    <citation type="submission" date="2019-02" db="EMBL/GenBank/DDBJ databases">
        <authorList>
            <person name="Chen S.-C."/>
            <person name="Chien H.-H."/>
            <person name="Lai M.-C."/>
        </authorList>
    </citation>
    <scope>NUCLEOTIDE SEQUENCE</scope>
    <source>
        <strain evidence="1">N2F9704</strain>
    </source>
</reference>
<gene>
    <name evidence="1" type="ORF">RJ40_04070</name>
</gene>
<evidence type="ECO:0000313" key="1">
    <source>
        <dbReference type="EMBL" id="QSZ66727.1"/>
    </source>
</evidence>
<organism evidence="1 2">
    <name type="scientific">Methanofollis aquaemaris</name>
    <dbReference type="NCBI Taxonomy" id="126734"/>
    <lineage>
        <taxon>Archaea</taxon>
        <taxon>Methanobacteriati</taxon>
        <taxon>Methanobacteriota</taxon>
        <taxon>Stenosarchaea group</taxon>
        <taxon>Methanomicrobia</taxon>
        <taxon>Methanomicrobiales</taxon>
        <taxon>Methanomicrobiaceae</taxon>
        <taxon>Methanofollis</taxon>
    </lineage>
</organism>
<sequence length="161" mass="17368">MQPEKTILILIIAVALLVPAAAALDLRAETANQITVSPIPDGLVDLDEFKNAVRSVGGTIYPNELDTINKYIPSNVKTIEVYLDWSGHSGGPYSVRLNILLPGTNGQLGPYYDGVDGRSDEKITLSFSDSSGLPSGTWSFCVYGDDVPRDGIPYTLNAVYF</sequence>